<keyword evidence="1" id="KW-0812">Transmembrane</keyword>
<dbReference type="PANTHER" id="PTHR35041">
    <property type="entry name" value="MEDIATOR OF RNA POLYMERASE II TRANSCRIPTION SUBUNIT 1"/>
    <property type="match status" value="1"/>
</dbReference>
<keyword evidence="1" id="KW-0472">Membrane</keyword>
<protein>
    <submittedName>
        <fullName evidence="2">Uncharacterized protein</fullName>
    </submittedName>
</protein>
<organism evidence="2 3">
    <name type="scientific">Gymnopilus dilepis</name>
    <dbReference type="NCBI Taxonomy" id="231916"/>
    <lineage>
        <taxon>Eukaryota</taxon>
        <taxon>Fungi</taxon>
        <taxon>Dikarya</taxon>
        <taxon>Basidiomycota</taxon>
        <taxon>Agaricomycotina</taxon>
        <taxon>Agaricomycetes</taxon>
        <taxon>Agaricomycetidae</taxon>
        <taxon>Agaricales</taxon>
        <taxon>Agaricineae</taxon>
        <taxon>Hymenogastraceae</taxon>
        <taxon>Gymnopilus</taxon>
    </lineage>
</organism>
<sequence length="537" mass="58065">MATKSSSELEARHPFLQPGNLELSDPQPRSWIQRLKMLVYSIFGLLLATLHHLLYTRLSGRPAEESSISLRGHDVLNQTVVKGIGNALSIAVGTSFTSAVGIAFSQYFWRVLRADAHKVKYVNAAFAASQGSPFSTLLTMPMAPVLALMAMVTVAEPLLTVFAPGSLSVVSEQYSVPKACSVSTANVTKANLASYYVYVGDTSGIAYLHNPTIRTSTLVTRVILGGSYILPPSPCGSCSYNVSFVGAGANCTWATESRPPMNLQVPKGPATWLGIWNATYSWANNTRWTLRLSVRNGSYHYYSPLTTYECRAYRADYTVKVTHGNVSTAEVLSISLQDPIPGSIINSGPQSDHVIRQLNGILGAVGDQLNGSIVYRQGYCVFDTATSRMASSPILDVGSDCVNRTDPVFRWPDMRWAIPSLIQNISISLLSGQYPSAEKGSYLEDVDAVCLTSPLTYHYDPTQLLVTYATALLAVVVCLCIGFYAISANGCEEDLSLIRFLKALSTEDVASASVKAVGNMNATVEDGQRGMIIISDK</sequence>
<keyword evidence="3" id="KW-1185">Reference proteome</keyword>
<proteinExistence type="predicted"/>
<comment type="caution">
    <text evidence="2">The sequence shown here is derived from an EMBL/GenBank/DDBJ whole genome shotgun (WGS) entry which is preliminary data.</text>
</comment>
<dbReference type="Proteomes" id="UP000284706">
    <property type="component" value="Unassembled WGS sequence"/>
</dbReference>
<feature type="transmembrane region" description="Helical" evidence="1">
    <location>
        <begin position="87"/>
        <end position="109"/>
    </location>
</feature>
<dbReference type="STRING" id="231916.A0A409WEE7"/>
<accession>A0A409WEE7</accession>
<evidence type="ECO:0000313" key="3">
    <source>
        <dbReference type="Proteomes" id="UP000284706"/>
    </source>
</evidence>
<dbReference type="EMBL" id="NHYE01005108">
    <property type="protein sequence ID" value="PPQ76882.1"/>
    <property type="molecule type" value="Genomic_DNA"/>
</dbReference>
<name>A0A409WEE7_9AGAR</name>
<dbReference type="OrthoDB" id="3198553at2759"/>
<gene>
    <name evidence="2" type="ORF">CVT26_001441</name>
</gene>
<dbReference type="AlphaFoldDB" id="A0A409WEE7"/>
<evidence type="ECO:0000256" key="1">
    <source>
        <dbReference type="SAM" id="Phobius"/>
    </source>
</evidence>
<dbReference type="InParanoid" id="A0A409WEE7"/>
<feature type="transmembrane region" description="Helical" evidence="1">
    <location>
        <begin position="465"/>
        <end position="486"/>
    </location>
</feature>
<reference evidence="2 3" key="1">
    <citation type="journal article" date="2018" name="Evol. Lett.">
        <title>Horizontal gene cluster transfer increased hallucinogenic mushroom diversity.</title>
        <authorList>
            <person name="Reynolds H.T."/>
            <person name="Vijayakumar V."/>
            <person name="Gluck-Thaler E."/>
            <person name="Korotkin H.B."/>
            <person name="Matheny P.B."/>
            <person name="Slot J.C."/>
        </authorList>
    </citation>
    <scope>NUCLEOTIDE SEQUENCE [LARGE SCALE GENOMIC DNA]</scope>
    <source>
        <strain evidence="2 3">SRW20</strain>
    </source>
</reference>
<keyword evidence="1" id="KW-1133">Transmembrane helix</keyword>
<feature type="transmembrane region" description="Helical" evidence="1">
    <location>
        <begin position="37"/>
        <end position="55"/>
    </location>
</feature>
<evidence type="ECO:0000313" key="2">
    <source>
        <dbReference type="EMBL" id="PPQ76882.1"/>
    </source>
</evidence>
<dbReference type="PANTHER" id="PTHR35041:SF6">
    <property type="entry name" value="FORMYLMETHIONINE DEFORMYLASE-LIKE PROTEIN-RELATED"/>
    <property type="match status" value="1"/>
</dbReference>